<dbReference type="PANTHER" id="PTHR30136:SF24">
    <property type="entry name" value="HTH-TYPE TRANSCRIPTIONAL REPRESSOR ALLR"/>
    <property type="match status" value="1"/>
</dbReference>
<dbReference type="Gene3D" id="1.10.10.10">
    <property type="entry name" value="Winged helix-like DNA-binding domain superfamily/Winged helix DNA-binding domain"/>
    <property type="match status" value="1"/>
</dbReference>
<feature type="domain" description="IclR-ED" evidence="7">
    <location>
        <begin position="64"/>
        <end position="247"/>
    </location>
</feature>
<dbReference type="PANTHER" id="PTHR30136">
    <property type="entry name" value="HELIX-TURN-HELIX TRANSCRIPTIONAL REGULATOR, ICLR FAMILY"/>
    <property type="match status" value="1"/>
</dbReference>
<dbReference type="Pfam" id="PF09339">
    <property type="entry name" value="HTH_IclR"/>
    <property type="match status" value="1"/>
</dbReference>
<organism evidence="8 9">
    <name type="scientific">Formimonas warabiya</name>
    <dbReference type="NCBI Taxonomy" id="1761012"/>
    <lineage>
        <taxon>Bacteria</taxon>
        <taxon>Bacillati</taxon>
        <taxon>Bacillota</taxon>
        <taxon>Clostridia</taxon>
        <taxon>Eubacteriales</taxon>
        <taxon>Peptococcaceae</taxon>
        <taxon>Candidatus Formimonas</taxon>
    </lineage>
</organism>
<evidence type="ECO:0000256" key="2">
    <source>
        <dbReference type="ARBA" id="ARBA00023125"/>
    </source>
</evidence>
<keyword evidence="2" id="KW-0238">DNA-binding</keyword>
<keyword evidence="9" id="KW-1185">Reference proteome</keyword>
<sequence length="257" mass="28569">MQSVDRIVTILTFLSGAGKGLGITELYDSCDLPKSTLHRALNSLMEYGFVLQDVQTKRYRLGPAVLRLGASFLAQNDLRNYARAYLEKLGAELNETVFLTILQDEKAICVDTFGASRNLNYFVHIGRDMPFNTTAAAKVILAYQPEELIRKIVYSKNLAPLTEKSIVDPDFLCQHLREIKEQGYGACEEEMEEGVTAIAAPVWNWGCQVVASVAVIGPSVRLQGEMRQTVIQKITATADKISRELGWVPEESKGGFF</sequence>
<dbReference type="KEGG" id="fwa:DCMF_09005"/>
<evidence type="ECO:0000256" key="1">
    <source>
        <dbReference type="ARBA" id="ARBA00023015"/>
    </source>
</evidence>
<dbReference type="InterPro" id="IPR050707">
    <property type="entry name" value="HTH_MetabolicPath_Reg"/>
</dbReference>
<dbReference type="PROSITE" id="PS51078">
    <property type="entry name" value="ICLR_ED"/>
    <property type="match status" value="1"/>
</dbReference>
<dbReference type="GO" id="GO:0045892">
    <property type="term" value="P:negative regulation of DNA-templated transcription"/>
    <property type="evidence" value="ECO:0007669"/>
    <property type="project" value="TreeGrafter"/>
</dbReference>
<protein>
    <recommendedName>
        <fullName evidence="5">Glycerol operon regulatory protein</fullName>
    </recommendedName>
</protein>
<dbReference type="Proteomes" id="UP000323521">
    <property type="component" value="Chromosome"/>
</dbReference>
<dbReference type="PROSITE" id="PS51077">
    <property type="entry name" value="HTH_ICLR"/>
    <property type="match status" value="1"/>
</dbReference>
<keyword evidence="1" id="KW-0805">Transcription regulation</keyword>
<dbReference type="RefSeq" id="WP_148134124.1">
    <property type="nucleotide sequence ID" value="NZ_CP017634.1"/>
</dbReference>
<gene>
    <name evidence="8" type="ORF">DCMF_09005</name>
</gene>
<proteinExistence type="predicted"/>
<dbReference type="EMBL" id="CP017634">
    <property type="protein sequence ID" value="ATW24889.1"/>
    <property type="molecule type" value="Genomic_DNA"/>
</dbReference>
<feature type="domain" description="HTH iclR-type" evidence="6">
    <location>
        <begin position="1"/>
        <end position="63"/>
    </location>
</feature>
<dbReference type="InterPro" id="IPR029016">
    <property type="entry name" value="GAF-like_dom_sf"/>
</dbReference>
<dbReference type="InterPro" id="IPR005471">
    <property type="entry name" value="Tscrpt_reg_IclR_N"/>
</dbReference>
<dbReference type="GO" id="GO:0003677">
    <property type="term" value="F:DNA binding"/>
    <property type="evidence" value="ECO:0007669"/>
    <property type="project" value="UniProtKB-KW"/>
</dbReference>
<dbReference type="InterPro" id="IPR036390">
    <property type="entry name" value="WH_DNA-bd_sf"/>
</dbReference>
<evidence type="ECO:0000259" key="6">
    <source>
        <dbReference type="PROSITE" id="PS51077"/>
    </source>
</evidence>
<dbReference type="SUPFAM" id="SSF55781">
    <property type="entry name" value="GAF domain-like"/>
    <property type="match status" value="1"/>
</dbReference>
<evidence type="ECO:0000313" key="8">
    <source>
        <dbReference type="EMBL" id="ATW24889.1"/>
    </source>
</evidence>
<dbReference type="InterPro" id="IPR014757">
    <property type="entry name" value="Tscrpt_reg_IclR_C"/>
</dbReference>
<dbReference type="Pfam" id="PF01614">
    <property type="entry name" value="IclR_C"/>
    <property type="match status" value="1"/>
</dbReference>
<evidence type="ECO:0000259" key="7">
    <source>
        <dbReference type="PROSITE" id="PS51078"/>
    </source>
</evidence>
<dbReference type="AlphaFoldDB" id="A0A3G1KQZ2"/>
<accession>A0A3G1KQZ2</accession>
<dbReference type="OrthoDB" id="9791752at2"/>
<reference evidence="8 9" key="1">
    <citation type="submission" date="2016-10" db="EMBL/GenBank/DDBJ databases">
        <title>Complete Genome Sequence of Peptococcaceae strain DCMF.</title>
        <authorList>
            <person name="Edwards R.J."/>
            <person name="Holland S.I."/>
            <person name="Deshpande N.P."/>
            <person name="Wong Y.K."/>
            <person name="Ertan H."/>
            <person name="Manefield M."/>
            <person name="Russell T.L."/>
            <person name="Lee M.J."/>
        </authorList>
    </citation>
    <scope>NUCLEOTIDE SEQUENCE [LARGE SCALE GENOMIC DNA]</scope>
    <source>
        <strain evidence="8 9">DCMF</strain>
    </source>
</reference>
<comment type="function">
    <text evidence="4">May be an activator protein for the gylABX operon.</text>
</comment>
<dbReference type="SMART" id="SM00346">
    <property type="entry name" value="HTH_ICLR"/>
    <property type="match status" value="1"/>
</dbReference>
<keyword evidence="3" id="KW-0804">Transcription</keyword>
<dbReference type="SUPFAM" id="SSF46785">
    <property type="entry name" value="Winged helix' DNA-binding domain"/>
    <property type="match status" value="1"/>
</dbReference>
<evidence type="ECO:0000256" key="5">
    <source>
        <dbReference type="ARBA" id="ARBA00070406"/>
    </source>
</evidence>
<name>A0A3G1KQZ2_FORW1</name>
<evidence type="ECO:0000313" key="9">
    <source>
        <dbReference type="Proteomes" id="UP000323521"/>
    </source>
</evidence>
<dbReference type="Gene3D" id="3.30.450.40">
    <property type="match status" value="1"/>
</dbReference>
<dbReference type="InterPro" id="IPR036388">
    <property type="entry name" value="WH-like_DNA-bd_sf"/>
</dbReference>
<dbReference type="FunFam" id="1.10.10.10:FF:000056">
    <property type="entry name" value="IclR family transcriptional regulator"/>
    <property type="match status" value="1"/>
</dbReference>
<dbReference type="GO" id="GO:0003700">
    <property type="term" value="F:DNA-binding transcription factor activity"/>
    <property type="evidence" value="ECO:0007669"/>
    <property type="project" value="TreeGrafter"/>
</dbReference>
<evidence type="ECO:0000256" key="4">
    <source>
        <dbReference type="ARBA" id="ARBA00058938"/>
    </source>
</evidence>
<evidence type="ECO:0000256" key="3">
    <source>
        <dbReference type="ARBA" id="ARBA00023163"/>
    </source>
</evidence>